<name>A0A1G8XVH2_9MICC</name>
<dbReference type="OrthoDB" id="4801220at2"/>
<evidence type="ECO:0000259" key="1">
    <source>
        <dbReference type="Pfam" id="PF26035"/>
    </source>
</evidence>
<organism evidence="3 4">
    <name type="scientific">Arthrobacter cupressi</name>
    <dbReference type="NCBI Taxonomy" id="1045773"/>
    <lineage>
        <taxon>Bacteria</taxon>
        <taxon>Bacillati</taxon>
        <taxon>Actinomycetota</taxon>
        <taxon>Actinomycetes</taxon>
        <taxon>Micrococcales</taxon>
        <taxon>Micrococcaceae</taxon>
        <taxon>Arthrobacter</taxon>
    </lineage>
</organism>
<dbReference type="STRING" id="1045773.SAMN05216555_1214"/>
<sequence length="227" mass="23464">MTDVLTRPLRFADPRDLADLRTYVTRAKSIDDGAVRLQAAGSVLAAYVCVLRPRALGDATPTILGLRTSALAEEAETDVTVTLASVLDRLARSGTDDVELPLPPSTVSESWAGVGAPRGGWEPLGEVSDAELKTVAEAGIAEVAGVVPEQAGAHMVAAARAAVWGREMPGHPGVPAGAAFGAFALGFLGDGEHRLFRNGRWFRLSGSRGHILVRAGAGLGLNLAPAG</sequence>
<dbReference type="RefSeq" id="WP_074591361.1">
    <property type="nucleotide sequence ID" value="NZ_FNEI01000021.1"/>
</dbReference>
<accession>A0A1G8XVH2</accession>
<dbReference type="Pfam" id="PF26035">
    <property type="entry name" value="DUF8010"/>
    <property type="match status" value="1"/>
</dbReference>
<gene>
    <name evidence="3" type="ORF">SAMN05216555_1214</name>
</gene>
<reference evidence="4" key="1">
    <citation type="submission" date="2016-10" db="EMBL/GenBank/DDBJ databases">
        <authorList>
            <person name="Varghese N."/>
            <person name="Submissions S."/>
        </authorList>
    </citation>
    <scope>NUCLEOTIDE SEQUENCE [LARGE SCALE GENOMIC DNA]</scope>
    <source>
        <strain evidence="4">CGMCC 1.10783</strain>
    </source>
</reference>
<feature type="domain" description="DUF8010" evidence="1">
    <location>
        <begin position="6"/>
        <end position="108"/>
    </location>
</feature>
<dbReference type="Pfam" id="PF26572">
    <property type="entry name" value="DUF8185"/>
    <property type="match status" value="1"/>
</dbReference>
<evidence type="ECO:0000313" key="3">
    <source>
        <dbReference type="EMBL" id="SDJ94511.1"/>
    </source>
</evidence>
<dbReference type="InterPro" id="IPR058498">
    <property type="entry name" value="DUF8185"/>
</dbReference>
<protein>
    <submittedName>
        <fullName evidence="3">Uncharacterized protein</fullName>
    </submittedName>
</protein>
<keyword evidence="4" id="KW-1185">Reference proteome</keyword>
<dbReference type="EMBL" id="FNEI01000021">
    <property type="protein sequence ID" value="SDJ94511.1"/>
    <property type="molecule type" value="Genomic_DNA"/>
</dbReference>
<dbReference type="AlphaFoldDB" id="A0A1G8XVH2"/>
<evidence type="ECO:0000259" key="2">
    <source>
        <dbReference type="Pfam" id="PF26572"/>
    </source>
</evidence>
<dbReference type="Proteomes" id="UP000182130">
    <property type="component" value="Unassembled WGS sequence"/>
</dbReference>
<evidence type="ECO:0000313" key="4">
    <source>
        <dbReference type="Proteomes" id="UP000182130"/>
    </source>
</evidence>
<dbReference type="InterPro" id="IPR058323">
    <property type="entry name" value="DUF8010"/>
</dbReference>
<feature type="domain" description="DUF8185" evidence="2">
    <location>
        <begin position="117"/>
        <end position="217"/>
    </location>
</feature>
<proteinExistence type="predicted"/>